<organism evidence="1 2">
    <name type="scientific">Orlajensenia flava</name>
    <dbReference type="NCBI Taxonomy" id="2565934"/>
    <lineage>
        <taxon>Bacteria</taxon>
        <taxon>Bacillati</taxon>
        <taxon>Actinomycetota</taxon>
        <taxon>Actinomycetes</taxon>
        <taxon>Micrococcales</taxon>
        <taxon>Microbacteriaceae</taxon>
        <taxon>Orlajensenia</taxon>
    </lineage>
</organism>
<dbReference type="RefSeq" id="WP_136424852.1">
    <property type="nucleotide sequence ID" value="NZ_OZ241748.1"/>
</dbReference>
<name>A0A4S4FPS5_9MICO</name>
<evidence type="ECO:0000313" key="2">
    <source>
        <dbReference type="Proteomes" id="UP000307380"/>
    </source>
</evidence>
<accession>A0A4S4FPS5</accession>
<dbReference type="EMBL" id="SSSN01000009">
    <property type="protein sequence ID" value="THG32550.1"/>
    <property type="molecule type" value="Genomic_DNA"/>
</dbReference>
<dbReference type="AlphaFoldDB" id="A0A4S4FPS5"/>
<sequence>MTVYVSVHQAPALDPEEVASYVPEIKQNTYAEFQQCFINLELGYIVTVYEAESEDAVRQEFDRIGWPVDTVTEVHFSADAAGLAAIPTA</sequence>
<proteinExistence type="predicted"/>
<comment type="caution">
    <text evidence="1">The sequence shown here is derived from an EMBL/GenBank/DDBJ whole genome shotgun (WGS) entry which is preliminary data.</text>
</comment>
<reference evidence="1 2" key="1">
    <citation type="submission" date="2019-04" db="EMBL/GenBank/DDBJ databases">
        <authorList>
            <person name="Jiang L."/>
        </authorList>
    </citation>
    <scope>NUCLEOTIDE SEQUENCE [LARGE SCALE GENOMIC DNA]</scope>
    <source>
        <strain evidence="1 2">YIM 131861</strain>
    </source>
</reference>
<dbReference type="Proteomes" id="UP000307380">
    <property type="component" value="Unassembled WGS sequence"/>
</dbReference>
<dbReference type="OrthoDB" id="4729421at2"/>
<protein>
    <submittedName>
        <fullName evidence="1">DUF4242 domain-containing protein</fullName>
    </submittedName>
</protein>
<gene>
    <name evidence="1" type="ORF">E6C70_12400</name>
</gene>
<keyword evidence="2" id="KW-1185">Reference proteome</keyword>
<dbReference type="Gene3D" id="3.30.70.3090">
    <property type="entry name" value="ORF SCO4226, nickel-binding ferredoxin-like monomer"/>
    <property type="match status" value="1"/>
</dbReference>
<dbReference type="InterPro" id="IPR042557">
    <property type="entry name" value="SCO4226"/>
</dbReference>
<evidence type="ECO:0000313" key="1">
    <source>
        <dbReference type="EMBL" id="THG32550.1"/>
    </source>
</evidence>